<dbReference type="AlphaFoldDB" id="A0A2G1W9E6"/>
<comment type="similarity">
    <text evidence="9 10">Belongs to the TrpA family.</text>
</comment>
<proteinExistence type="inferred from homology"/>
<evidence type="ECO:0000256" key="9">
    <source>
        <dbReference type="HAMAP-Rule" id="MF_00131"/>
    </source>
</evidence>
<dbReference type="UniPathway" id="UPA00035">
    <property type="reaction ID" value="UER00044"/>
</dbReference>
<protein>
    <recommendedName>
        <fullName evidence="9">Tryptophan synthase alpha chain</fullName>
        <ecNumber evidence="9">4.2.1.20</ecNumber>
    </recommendedName>
</protein>
<evidence type="ECO:0000256" key="3">
    <source>
        <dbReference type="ARBA" id="ARBA00011270"/>
    </source>
</evidence>
<dbReference type="EC" id="4.2.1.20" evidence="9"/>
<keyword evidence="6 9" id="KW-0057">Aromatic amino acid biosynthesis</keyword>
<comment type="catalytic activity">
    <reaction evidence="8 9">
        <text>(1S,2R)-1-C-(indol-3-yl)glycerol 3-phosphate + L-serine = D-glyceraldehyde 3-phosphate + L-tryptophan + H2O</text>
        <dbReference type="Rhea" id="RHEA:10532"/>
        <dbReference type="ChEBI" id="CHEBI:15377"/>
        <dbReference type="ChEBI" id="CHEBI:33384"/>
        <dbReference type="ChEBI" id="CHEBI:57912"/>
        <dbReference type="ChEBI" id="CHEBI:58866"/>
        <dbReference type="ChEBI" id="CHEBI:59776"/>
        <dbReference type="EC" id="4.2.1.20"/>
    </reaction>
</comment>
<evidence type="ECO:0000256" key="8">
    <source>
        <dbReference type="ARBA" id="ARBA00049047"/>
    </source>
</evidence>
<dbReference type="SUPFAM" id="SSF51366">
    <property type="entry name" value="Ribulose-phoshate binding barrel"/>
    <property type="match status" value="1"/>
</dbReference>
<comment type="subunit">
    <text evidence="3 9">Tetramer of two alpha and two beta chains.</text>
</comment>
<evidence type="ECO:0000256" key="7">
    <source>
        <dbReference type="ARBA" id="ARBA00023239"/>
    </source>
</evidence>
<dbReference type="InterPro" id="IPR013785">
    <property type="entry name" value="Aldolase_TIM"/>
</dbReference>
<sequence length="278" mass="29775">MTPLQSLFESLRGQNRKALMPFLTTGDPNIETTEAVIAAASRAGADLCEIGVPYSDPIADGPVIQASYQRALDSGFKLQHVWDLGQRLIANSDVDAMPRVTMVSYSIIYRIGMAKYVDQAMQAGYCGAIVPDLLVEEADELSKICREKGFDLIQLVTPTTTRDRQCRIAELSSGFLYYVSVTGITGERTALPTNLVDNVGWLREQTELPICIGFGISGPETAAQLAPVSDGLIVGSAIVRRVADAVANAKESGNDPVKAGAEEAGEFCRSLRSAIDAA</sequence>
<reference evidence="11 12" key="1">
    <citation type="submission" date="2017-06" db="EMBL/GenBank/DDBJ databases">
        <title>Description of Rhodopirellula bahusiensis sp. nov.</title>
        <authorList>
            <person name="Kizina J."/>
            <person name="Harder J."/>
        </authorList>
    </citation>
    <scope>NUCLEOTIDE SEQUENCE [LARGE SCALE GENOMIC DNA]</scope>
    <source>
        <strain evidence="11 12">SWK21</strain>
    </source>
</reference>
<evidence type="ECO:0000313" key="12">
    <source>
        <dbReference type="Proteomes" id="UP000225740"/>
    </source>
</evidence>
<dbReference type="PANTHER" id="PTHR43406">
    <property type="entry name" value="TRYPTOPHAN SYNTHASE, ALPHA CHAIN"/>
    <property type="match status" value="1"/>
</dbReference>
<dbReference type="GO" id="GO:0005829">
    <property type="term" value="C:cytosol"/>
    <property type="evidence" value="ECO:0007669"/>
    <property type="project" value="TreeGrafter"/>
</dbReference>
<name>A0A2G1W9E6_9BACT</name>
<dbReference type="NCBIfam" id="TIGR00262">
    <property type="entry name" value="trpA"/>
    <property type="match status" value="1"/>
</dbReference>
<evidence type="ECO:0000256" key="1">
    <source>
        <dbReference type="ARBA" id="ARBA00003365"/>
    </source>
</evidence>
<evidence type="ECO:0000256" key="10">
    <source>
        <dbReference type="RuleBase" id="RU003662"/>
    </source>
</evidence>
<feature type="active site" description="Proton acceptor" evidence="9">
    <location>
        <position position="60"/>
    </location>
</feature>
<evidence type="ECO:0000313" key="11">
    <source>
        <dbReference type="EMBL" id="PHQ35636.1"/>
    </source>
</evidence>
<evidence type="ECO:0000256" key="6">
    <source>
        <dbReference type="ARBA" id="ARBA00023141"/>
    </source>
</evidence>
<comment type="function">
    <text evidence="1 9">The alpha subunit is responsible for the aldol cleavage of indoleglycerol phosphate to indole and glyceraldehyde 3-phosphate.</text>
</comment>
<gene>
    <name evidence="9" type="primary">trpA</name>
    <name evidence="11" type="ORF">CEE69_08410</name>
</gene>
<dbReference type="EMBL" id="NIZW01000006">
    <property type="protein sequence ID" value="PHQ35636.1"/>
    <property type="molecule type" value="Genomic_DNA"/>
</dbReference>
<dbReference type="Pfam" id="PF00290">
    <property type="entry name" value="Trp_syntA"/>
    <property type="match status" value="1"/>
</dbReference>
<dbReference type="Gene3D" id="3.20.20.70">
    <property type="entry name" value="Aldolase class I"/>
    <property type="match status" value="1"/>
</dbReference>
<organism evidence="11 12">
    <name type="scientific">Rhodopirellula bahusiensis</name>
    <dbReference type="NCBI Taxonomy" id="2014065"/>
    <lineage>
        <taxon>Bacteria</taxon>
        <taxon>Pseudomonadati</taxon>
        <taxon>Planctomycetota</taxon>
        <taxon>Planctomycetia</taxon>
        <taxon>Pirellulales</taxon>
        <taxon>Pirellulaceae</taxon>
        <taxon>Rhodopirellula</taxon>
    </lineage>
</organism>
<dbReference type="GeneID" id="90608203"/>
<evidence type="ECO:0000256" key="4">
    <source>
        <dbReference type="ARBA" id="ARBA00022605"/>
    </source>
</evidence>
<accession>A0A2G1W9E6</accession>
<feature type="active site" description="Proton acceptor" evidence="9">
    <location>
        <position position="49"/>
    </location>
</feature>
<dbReference type="InterPro" id="IPR011060">
    <property type="entry name" value="RibuloseP-bd_barrel"/>
</dbReference>
<keyword evidence="7 9" id="KW-0456">Lyase</keyword>
<dbReference type="OrthoDB" id="9804578at2"/>
<keyword evidence="4 9" id="KW-0028">Amino-acid biosynthesis</keyword>
<dbReference type="CDD" id="cd04724">
    <property type="entry name" value="Tryptophan_synthase_alpha"/>
    <property type="match status" value="1"/>
</dbReference>
<comment type="caution">
    <text evidence="11">The sequence shown here is derived from an EMBL/GenBank/DDBJ whole genome shotgun (WGS) entry which is preliminary data.</text>
</comment>
<keyword evidence="5 9" id="KW-0822">Tryptophan biosynthesis</keyword>
<dbReference type="PANTHER" id="PTHR43406:SF1">
    <property type="entry name" value="TRYPTOPHAN SYNTHASE ALPHA CHAIN, CHLOROPLASTIC"/>
    <property type="match status" value="1"/>
</dbReference>
<dbReference type="GO" id="GO:0004834">
    <property type="term" value="F:tryptophan synthase activity"/>
    <property type="evidence" value="ECO:0007669"/>
    <property type="project" value="UniProtKB-UniRule"/>
</dbReference>
<dbReference type="Proteomes" id="UP000225740">
    <property type="component" value="Unassembled WGS sequence"/>
</dbReference>
<dbReference type="FunFam" id="3.20.20.70:FF:000037">
    <property type="entry name" value="Tryptophan synthase alpha chain"/>
    <property type="match status" value="1"/>
</dbReference>
<keyword evidence="12" id="KW-1185">Reference proteome</keyword>
<dbReference type="RefSeq" id="WP_099260267.1">
    <property type="nucleotide sequence ID" value="NZ_NIZW01000006.1"/>
</dbReference>
<dbReference type="HAMAP" id="MF_00131">
    <property type="entry name" value="Trp_synth_alpha"/>
    <property type="match status" value="1"/>
</dbReference>
<comment type="pathway">
    <text evidence="2 9">Amino-acid biosynthesis; L-tryptophan biosynthesis; L-tryptophan from chorismate: step 5/5.</text>
</comment>
<evidence type="ECO:0000256" key="2">
    <source>
        <dbReference type="ARBA" id="ARBA00004733"/>
    </source>
</evidence>
<evidence type="ECO:0000256" key="5">
    <source>
        <dbReference type="ARBA" id="ARBA00022822"/>
    </source>
</evidence>
<dbReference type="InterPro" id="IPR002028">
    <property type="entry name" value="Trp_synthase_suA"/>
</dbReference>